<evidence type="ECO:0000313" key="3">
    <source>
        <dbReference type="Proteomes" id="UP001140949"/>
    </source>
</evidence>
<reference evidence="2" key="2">
    <citation type="submission" date="2023-04" db="EMBL/GenBank/DDBJ databases">
        <authorList>
            <person name="Bruccoleri R.E."/>
            <person name="Oakeley E.J."/>
            <person name="Faust A.-M."/>
            <person name="Dessus-Babus S."/>
            <person name="Altorfer M."/>
            <person name="Burckhardt D."/>
            <person name="Oertli M."/>
            <person name="Naumann U."/>
            <person name="Petersen F."/>
            <person name="Wong J."/>
        </authorList>
    </citation>
    <scope>NUCLEOTIDE SEQUENCE</scope>
    <source>
        <strain evidence="2">GSM-AAB239-AS_SAM_17_03QT</strain>
        <tissue evidence="2">Leaf</tissue>
    </source>
</reference>
<keyword evidence="3" id="KW-1185">Reference proteome</keyword>
<dbReference type="AlphaFoldDB" id="A0AAX6I6A1"/>
<organism evidence="2 3">
    <name type="scientific">Iris pallida</name>
    <name type="common">Sweet iris</name>
    <dbReference type="NCBI Taxonomy" id="29817"/>
    <lineage>
        <taxon>Eukaryota</taxon>
        <taxon>Viridiplantae</taxon>
        <taxon>Streptophyta</taxon>
        <taxon>Embryophyta</taxon>
        <taxon>Tracheophyta</taxon>
        <taxon>Spermatophyta</taxon>
        <taxon>Magnoliopsida</taxon>
        <taxon>Liliopsida</taxon>
        <taxon>Asparagales</taxon>
        <taxon>Iridaceae</taxon>
        <taxon>Iridoideae</taxon>
        <taxon>Irideae</taxon>
        <taxon>Iris</taxon>
    </lineage>
</organism>
<sequence>MRRTASILSRKRSTRWLGPDGSIGEEQGTVSSVPPVRRGHTEAGSGAGRSGLSMTADGHRWLQGFRLEF</sequence>
<name>A0AAX6I6A1_IRIPA</name>
<comment type="caution">
    <text evidence="2">The sequence shown here is derived from an EMBL/GenBank/DDBJ whole genome shotgun (WGS) entry which is preliminary data.</text>
</comment>
<evidence type="ECO:0000313" key="2">
    <source>
        <dbReference type="EMBL" id="KAJ6848752.1"/>
    </source>
</evidence>
<feature type="compositionally biased region" description="Basic residues" evidence="1">
    <location>
        <begin position="1"/>
        <end position="14"/>
    </location>
</feature>
<evidence type="ECO:0000256" key="1">
    <source>
        <dbReference type="SAM" id="MobiDB-lite"/>
    </source>
</evidence>
<reference evidence="2" key="1">
    <citation type="journal article" date="2023" name="GigaByte">
        <title>Genome assembly of the bearded iris, Iris pallida Lam.</title>
        <authorList>
            <person name="Bruccoleri R.E."/>
            <person name="Oakeley E.J."/>
            <person name="Faust A.M.E."/>
            <person name="Altorfer M."/>
            <person name="Dessus-Babus S."/>
            <person name="Burckhardt D."/>
            <person name="Oertli M."/>
            <person name="Naumann U."/>
            <person name="Petersen F."/>
            <person name="Wong J."/>
        </authorList>
    </citation>
    <scope>NUCLEOTIDE SEQUENCE</scope>
    <source>
        <strain evidence="2">GSM-AAB239-AS_SAM_17_03QT</strain>
    </source>
</reference>
<proteinExistence type="predicted"/>
<dbReference type="Proteomes" id="UP001140949">
    <property type="component" value="Unassembled WGS sequence"/>
</dbReference>
<gene>
    <name evidence="2" type="ORF">M6B38_274650</name>
</gene>
<protein>
    <submittedName>
        <fullName evidence="2">Splicing factor PWI domain-containing protein</fullName>
    </submittedName>
</protein>
<dbReference type="EMBL" id="JANAVB010004447">
    <property type="protein sequence ID" value="KAJ6848752.1"/>
    <property type="molecule type" value="Genomic_DNA"/>
</dbReference>
<accession>A0AAX6I6A1</accession>
<feature type="region of interest" description="Disordered" evidence="1">
    <location>
        <begin position="1"/>
        <end position="55"/>
    </location>
</feature>